<proteinExistence type="predicted"/>
<evidence type="ECO:0000256" key="1">
    <source>
        <dbReference type="SAM" id="MobiDB-lite"/>
    </source>
</evidence>
<evidence type="ECO:0000313" key="2">
    <source>
        <dbReference type="EMBL" id="SIS20442.1"/>
    </source>
</evidence>
<protein>
    <submittedName>
        <fullName evidence="2">Uncharacterized protein</fullName>
    </submittedName>
</protein>
<feature type="region of interest" description="Disordered" evidence="1">
    <location>
        <begin position="1"/>
        <end position="38"/>
    </location>
</feature>
<gene>
    <name evidence="2" type="ORF">SAMN05445060_3607</name>
</gene>
<feature type="region of interest" description="Disordered" evidence="1">
    <location>
        <begin position="45"/>
        <end position="64"/>
    </location>
</feature>
<dbReference type="Proteomes" id="UP000186218">
    <property type="component" value="Unassembled WGS sequence"/>
</dbReference>
<sequence length="279" mass="28836">MAAQPGAATIPVPAADVTVQTPGSAPASLQRRPDRDAVQKVTLSATSTATTMDPGTSASAVPSAAAGGSQLNQTVGFRLAVQRGCDASDDVAATVLAATTDDASQRTDVQTVAGTRFGVSLSAGYAPVALQVLPATTATDAGRSTLEQTLVQTMQEAVTLPSQPMGVGARWVATRTLAGPVRLTQTVTAILTHRDGDLVSIDFTVDEQPQDSRYSLPNGQNLTIDSYRTSGQGSVTIDLTRGLPVAGDTRIVNARSLSGAEGSTPLVQQTTFEQRWNTR</sequence>
<dbReference type="STRING" id="1344003.SAMN05445060_3607"/>
<organism evidence="2 3">
    <name type="scientific">Williamsia sterculiae</name>
    <dbReference type="NCBI Taxonomy" id="1344003"/>
    <lineage>
        <taxon>Bacteria</taxon>
        <taxon>Bacillati</taxon>
        <taxon>Actinomycetota</taxon>
        <taxon>Actinomycetes</taxon>
        <taxon>Mycobacteriales</taxon>
        <taxon>Nocardiaceae</taxon>
        <taxon>Williamsia</taxon>
    </lineage>
</organism>
<dbReference type="EMBL" id="FTNT01000012">
    <property type="protein sequence ID" value="SIS20442.1"/>
    <property type="molecule type" value="Genomic_DNA"/>
</dbReference>
<feature type="compositionally biased region" description="Low complexity" evidence="1">
    <location>
        <begin position="55"/>
        <end position="64"/>
    </location>
</feature>
<feature type="compositionally biased region" description="Polar residues" evidence="1">
    <location>
        <begin position="45"/>
        <end position="54"/>
    </location>
</feature>
<accession>A0A1N7H6K2</accession>
<dbReference type="AlphaFoldDB" id="A0A1N7H6K2"/>
<name>A0A1N7H6K2_9NOCA</name>
<keyword evidence="3" id="KW-1185">Reference proteome</keyword>
<reference evidence="2 3" key="1">
    <citation type="submission" date="2017-01" db="EMBL/GenBank/DDBJ databases">
        <authorList>
            <person name="Mah S.A."/>
            <person name="Swanson W.J."/>
            <person name="Moy G.W."/>
            <person name="Vacquier V.D."/>
        </authorList>
    </citation>
    <scope>NUCLEOTIDE SEQUENCE [LARGE SCALE GENOMIC DNA]</scope>
    <source>
        <strain evidence="2 3">CPCC 203464</strain>
    </source>
</reference>
<evidence type="ECO:0000313" key="3">
    <source>
        <dbReference type="Proteomes" id="UP000186218"/>
    </source>
</evidence>